<evidence type="ECO:0000313" key="2">
    <source>
        <dbReference type="Proteomes" id="UP000428328"/>
    </source>
</evidence>
<dbReference type="EMBL" id="CP046400">
    <property type="protein sequence ID" value="QGY38912.1"/>
    <property type="molecule type" value="Genomic_DNA"/>
</dbReference>
<sequence length="261" mass="29819">MSEDRIDTAEQVSPDAGEVSMKKDWIDKAEQWSKIISAIVIPILLIFITRGIESVKDGIEQAKIFESLIDDLATDGNQIRKDIALITLDEISNEERSSLVVRIAEEIYNSTDFKDQKYLPVALDIIKKRDSERYKKILAAKEAADKERPDSFENNSVYLQYSDDFGQYAKTAEELISQYKKENITTDNPEKLEMSFPSNVRYFHEKDKKAAERIAGLTNQFLASKNIPLTLPVLDLSKHQGLSAREKLIEVWISFPHTSEQ</sequence>
<evidence type="ECO:0000313" key="1">
    <source>
        <dbReference type="EMBL" id="QGY38912.1"/>
    </source>
</evidence>
<dbReference type="KEGG" id="psel:GM415_01750"/>
<proteinExistence type="predicted"/>
<organism evidence="1 2">
    <name type="scientific">Pseudodesulfovibrio cashew</name>
    <dbReference type="NCBI Taxonomy" id="2678688"/>
    <lineage>
        <taxon>Bacteria</taxon>
        <taxon>Pseudomonadati</taxon>
        <taxon>Thermodesulfobacteriota</taxon>
        <taxon>Desulfovibrionia</taxon>
        <taxon>Desulfovibrionales</taxon>
        <taxon>Desulfovibrionaceae</taxon>
    </lineage>
</organism>
<reference evidence="1 2" key="1">
    <citation type="submission" date="2019-11" db="EMBL/GenBank/DDBJ databases">
        <authorList>
            <person name="Zheng R.K."/>
            <person name="Sun C.M."/>
        </authorList>
    </citation>
    <scope>NUCLEOTIDE SEQUENCE [LARGE SCALE GENOMIC DNA]</scope>
    <source>
        <strain evidence="1 2">SRB007</strain>
    </source>
</reference>
<protein>
    <submittedName>
        <fullName evidence="1">Uncharacterized protein</fullName>
    </submittedName>
</protein>
<gene>
    <name evidence="1" type="ORF">GM415_01750</name>
</gene>
<dbReference type="Proteomes" id="UP000428328">
    <property type="component" value="Chromosome"/>
</dbReference>
<name>A0A6I6JER9_9BACT</name>
<dbReference type="RefSeq" id="WP_158946123.1">
    <property type="nucleotide sequence ID" value="NZ_CP046400.1"/>
</dbReference>
<accession>A0A6I6JER9</accession>
<dbReference type="AlphaFoldDB" id="A0A6I6JER9"/>
<keyword evidence="2" id="KW-1185">Reference proteome</keyword>